<dbReference type="PROSITE" id="PS51007">
    <property type="entry name" value="CYTC"/>
    <property type="match status" value="2"/>
</dbReference>
<keyword evidence="9" id="KW-0575">Peroxidase</keyword>
<dbReference type="Gene3D" id="1.10.760.10">
    <property type="entry name" value="Cytochrome c-like domain"/>
    <property type="match status" value="2"/>
</dbReference>
<evidence type="ECO:0000256" key="5">
    <source>
        <dbReference type="ARBA" id="ARBA00023002"/>
    </source>
</evidence>
<keyword evidence="4" id="KW-0732">Signal</keyword>
<name>A0A255ZDF0_9FLAO</name>
<dbReference type="SUPFAM" id="SSF46626">
    <property type="entry name" value="Cytochrome c"/>
    <property type="match status" value="2"/>
</dbReference>
<evidence type="ECO:0000256" key="1">
    <source>
        <dbReference type="ARBA" id="ARBA00004196"/>
    </source>
</evidence>
<dbReference type="Proteomes" id="UP000216605">
    <property type="component" value="Unassembled WGS sequence"/>
</dbReference>
<dbReference type="PROSITE" id="PS51257">
    <property type="entry name" value="PROKAR_LIPOPROTEIN"/>
    <property type="match status" value="1"/>
</dbReference>
<keyword evidence="2 7" id="KW-0349">Heme</keyword>
<keyword evidence="6 7" id="KW-0408">Iron</keyword>
<dbReference type="Gene3D" id="1.20.1420.20">
    <property type="entry name" value="M75 peptidase, HXXE motif"/>
    <property type="match status" value="1"/>
</dbReference>
<comment type="caution">
    <text evidence="9">The sequence shown here is derived from an EMBL/GenBank/DDBJ whole genome shotgun (WGS) entry which is preliminary data.</text>
</comment>
<gene>
    <name evidence="9" type="ORF">CHU92_04640</name>
</gene>
<dbReference type="OrthoDB" id="9805202at2"/>
<dbReference type="InterPro" id="IPR036909">
    <property type="entry name" value="Cyt_c-like_dom_sf"/>
</dbReference>
<dbReference type="AlphaFoldDB" id="A0A255ZDF0"/>
<dbReference type="PANTHER" id="PTHR30600:SF10">
    <property type="entry name" value="BLL6722 PROTEIN"/>
    <property type="match status" value="1"/>
</dbReference>
<dbReference type="GO" id="GO:0004130">
    <property type="term" value="F:cytochrome-c peroxidase activity"/>
    <property type="evidence" value="ECO:0007669"/>
    <property type="project" value="TreeGrafter"/>
</dbReference>
<keyword evidence="3 7" id="KW-0479">Metal-binding</keyword>
<evidence type="ECO:0000256" key="2">
    <source>
        <dbReference type="ARBA" id="ARBA00022617"/>
    </source>
</evidence>
<dbReference type="GO" id="GO:0046872">
    <property type="term" value="F:metal ion binding"/>
    <property type="evidence" value="ECO:0007669"/>
    <property type="project" value="UniProtKB-KW"/>
</dbReference>
<keyword evidence="5" id="KW-0560">Oxidoreductase</keyword>
<dbReference type="GO" id="GO:0009055">
    <property type="term" value="F:electron transfer activity"/>
    <property type="evidence" value="ECO:0007669"/>
    <property type="project" value="InterPro"/>
</dbReference>
<dbReference type="GO" id="GO:0030313">
    <property type="term" value="C:cell envelope"/>
    <property type="evidence" value="ECO:0007669"/>
    <property type="project" value="UniProtKB-SubCell"/>
</dbReference>
<feature type="domain" description="Cytochrome c" evidence="8">
    <location>
        <begin position="448"/>
        <end position="588"/>
    </location>
</feature>
<dbReference type="GO" id="GO:0020037">
    <property type="term" value="F:heme binding"/>
    <property type="evidence" value="ECO:0007669"/>
    <property type="project" value="InterPro"/>
</dbReference>
<dbReference type="RefSeq" id="WP_094413088.1">
    <property type="nucleotide sequence ID" value="NZ_NOXV01000209.1"/>
</dbReference>
<protein>
    <submittedName>
        <fullName evidence="9">Cytochrome-c peroxidase</fullName>
    </submittedName>
</protein>
<dbReference type="EMBL" id="NOXV01000209">
    <property type="protein sequence ID" value="OYQ39587.1"/>
    <property type="molecule type" value="Genomic_DNA"/>
</dbReference>
<evidence type="ECO:0000256" key="4">
    <source>
        <dbReference type="ARBA" id="ARBA00022729"/>
    </source>
</evidence>
<evidence type="ECO:0000256" key="6">
    <source>
        <dbReference type="ARBA" id="ARBA00023004"/>
    </source>
</evidence>
<evidence type="ECO:0000259" key="8">
    <source>
        <dbReference type="PROSITE" id="PS51007"/>
    </source>
</evidence>
<sequence length="594" mass="67861">MKPLQYLILFIIPTLFFSCSEKEYKRTIKQDILTETDLLEKDINTFIAAAEKNAGTRQLQAQYKKSKLQYKKLEWAVEYFIPASARFMNGPALDELELEENREFPPHGFQVIEELLFPEFDNSNQEELVRELKVLLNYSRQIRKHFDAITISPDYVMDATRLQVYRIITLSITGFDSPVAFLSIPETSASLAYIPVIIEQLDAGLPEREDELRGLINNAVAYCDRNRDFNRFNRAEFITTHLNPISKKLYEFQKAAGIRNVVRNRALKADAAYLFAENAFDVDAFIPSQEYKFTPEKAELGKMLFYDNALSKDNNRSCATCHKPDKAFTDGLKTNISLTGINLRRNTPALTYASLQHGQFWDLRQPDLEKQTVDVIQNREEMHGSMDVILNKIIADSRYKEGFKKAFKTDKPEAWQVQNALASYVRSLNSFDSRFDDYMRGNSNSLTAEEIEGMNLFMGKAKCATCHFTPIFNGTVPPNFVKTEHEVIGTPKDKAGRQLSDDNGRYIFNKMPQLKGAFKTPGLRNVAITAPYMHNGVFDTLEEVVDFYNKGGGLGMGLPAENQTLPFDKLSLTDKEMKALVAFMKTLTDKQYEK</sequence>
<evidence type="ECO:0000313" key="10">
    <source>
        <dbReference type="Proteomes" id="UP000216605"/>
    </source>
</evidence>
<accession>A0A255ZDF0</accession>
<reference evidence="9 10" key="1">
    <citation type="submission" date="2017-07" db="EMBL/GenBank/DDBJ databases">
        <title>Flavobacterium cyanobacteriorum sp. nov., isolated from cyanobacterial aggregates in a eutrophic lake.</title>
        <authorList>
            <person name="Cai H."/>
        </authorList>
    </citation>
    <scope>NUCLEOTIDE SEQUENCE [LARGE SCALE GENOMIC DNA]</scope>
    <source>
        <strain evidence="9 10">TH021</strain>
    </source>
</reference>
<organism evidence="9 10">
    <name type="scientific">Flavobacterium cyanobacteriorum</name>
    <dbReference type="NCBI Taxonomy" id="2022802"/>
    <lineage>
        <taxon>Bacteria</taxon>
        <taxon>Pseudomonadati</taxon>
        <taxon>Bacteroidota</taxon>
        <taxon>Flavobacteriia</taxon>
        <taxon>Flavobacteriales</taxon>
        <taxon>Flavobacteriaceae</taxon>
        <taxon>Flavobacterium</taxon>
    </lineage>
</organism>
<dbReference type="InterPro" id="IPR004852">
    <property type="entry name" value="Di-haem_cyt_c_peroxidsae"/>
</dbReference>
<proteinExistence type="predicted"/>
<dbReference type="InterPro" id="IPR051395">
    <property type="entry name" value="Cytochrome_c_Peroxidase/MauG"/>
</dbReference>
<evidence type="ECO:0000256" key="3">
    <source>
        <dbReference type="ARBA" id="ARBA00022723"/>
    </source>
</evidence>
<dbReference type="InterPro" id="IPR009056">
    <property type="entry name" value="Cyt_c-like_dom"/>
</dbReference>
<dbReference type="Pfam" id="PF03150">
    <property type="entry name" value="CCP_MauG"/>
    <property type="match status" value="1"/>
</dbReference>
<dbReference type="PANTHER" id="PTHR30600">
    <property type="entry name" value="CYTOCHROME C PEROXIDASE-RELATED"/>
    <property type="match status" value="1"/>
</dbReference>
<keyword evidence="10" id="KW-1185">Reference proteome</keyword>
<feature type="domain" description="Cytochrome c" evidence="8">
    <location>
        <begin position="296"/>
        <end position="429"/>
    </location>
</feature>
<dbReference type="InterPro" id="IPR038352">
    <property type="entry name" value="Imelysin_sf"/>
</dbReference>
<evidence type="ECO:0000313" key="9">
    <source>
        <dbReference type="EMBL" id="OYQ39587.1"/>
    </source>
</evidence>
<comment type="subcellular location">
    <subcellularLocation>
        <location evidence="1">Cell envelope</location>
    </subcellularLocation>
</comment>
<evidence type="ECO:0000256" key="7">
    <source>
        <dbReference type="PROSITE-ProRule" id="PRU00433"/>
    </source>
</evidence>